<keyword evidence="1" id="KW-0175">Coiled coil</keyword>
<dbReference type="InterPro" id="IPR044279">
    <property type="entry name" value="SNX2A/B"/>
</dbReference>
<dbReference type="Gene3D" id="1.20.1270.60">
    <property type="entry name" value="Arfaptin homology (AH) domain/BAR domain"/>
    <property type="match status" value="1"/>
</dbReference>
<evidence type="ECO:0000313" key="2">
    <source>
        <dbReference type="EMBL" id="JAE30937.1"/>
    </source>
</evidence>
<reference evidence="2" key="2">
    <citation type="journal article" date="2015" name="Data Brief">
        <title>Shoot transcriptome of the giant reed, Arundo donax.</title>
        <authorList>
            <person name="Barrero R.A."/>
            <person name="Guerrero F.D."/>
            <person name="Moolhuijzen P."/>
            <person name="Goolsby J.A."/>
            <person name="Tidwell J."/>
            <person name="Bellgard S.E."/>
            <person name="Bellgard M.I."/>
        </authorList>
    </citation>
    <scope>NUCLEOTIDE SEQUENCE</scope>
    <source>
        <tissue evidence="2">Shoot tissue taken approximately 20 cm above the soil surface</tissue>
    </source>
</reference>
<dbReference type="EMBL" id="GBRH01166959">
    <property type="protein sequence ID" value="JAE30937.1"/>
    <property type="molecule type" value="Transcribed_RNA"/>
</dbReference>
<evidence type="ECO:0000256" key="1">
    <source>
        <dbReference type="SAM" id="Coils"/>
    </source>
</evidence>
<protein>
    <submittedName>
        <fullName evidence="2">Uncharacterized protein</fullName>
    </submittedName>
</protein>
<feature type="coiled-coil region" evidence="1">
    <location>
        <begin position="18"/>
        <end position="49"/>
    </location>
</feature>
<dbReference type="PANTHER" id="PTHR46757">
    <property type="entry name" value="SORTING NEXIN-RELATED"/>
    <property type="match status" value="1"/>
</dbReference>
<dbReference type="InterPro" id="IPR027267">
    <property type="entry name" value="AH/BAR_dom_sf"/>
</dbReference>
<dbReference type="PANTHER" id="PTHR46757:SF1">
    <property type="entry name" value="OS05G0474500 PROTEIN"/>
    <property type="match status" value="1"/>
</dbReference>
<reference evidence="2" key="1">
    <citation type="submission" date="2014-09" db="EMBL/GenBank/DDBJ databases">
        <authorList>
            <person name="Magalhaes I.L.F."/>
            <person name="Oliveira U."/>
            <person name="Santos F.R."/>
            <person name="Vidigal T.H.D.A."/>
            <person name="Brescovit A.D."/>
            <person name="Santos A.J."/>
        </authorList>
    </citation>
    <scope>NUCLEOTIDE SEQUENCE</scope>
    <source>
        <tissue evidence="2">Shoot tissue taken approximately 20 cm above the soil surface</tissue>
    </source>
</reference>
<proteinExistence type="predicted"/>
<organism evidence="2">
    <name type="scientific">Arundo donax</name>
    <name type="common">Giant reed</name>
    <name type="synonym">Donax arundinaceus</name>
    <dbReference type="NCBI Taxonomy" id="35708"/>
    <lineage>
        <taxon>Eukaryota</taxon>
        <taxon>Viridiplantae</taxon>
        <taxon>Streptophyta</taxon>
        <taxon>Embryophyta</taxon>
        <taxon>Tracheophyta</taxon>
        <taxon>Spermatophyta</taxon>
        <taxon>Magnoliopsida</taxon>
        <taxon>Liliopsida</taxon>
        <taxon>Poales</taxon>
        <taxon>Poaceae</taxon>
        <taxon>PACMAD clade</taxon>
        <taxon>Arundinoideae</taxon>
        <taxon>Arundineae</taxon>
        <taxon>Arundo</taxon>
    </lineage>
</organism>
<name>A0A0A9H2E1_ARUDO</name>
<accession>A0A0A9H2E1</accession>
<dbReference type="AlphaFoldDB" id="A0A0A9H2E1"/>
<sequence>MGHEWSNYQKVECLKETIRSTEAAKLDALKEYEDIKENNMIEIKRFDKERRRDFVEMLKGVAINQVTYADHFADMWAKVAEDTKVYANRGN</sequence>